<protein>
    <submittedName>
        <fullName evidence="1">Uncharacterized protein</fullName>
    </submittedName>
</protein>
<name>A0A7C5IXQ0_9GAMM</name>
<accession>A0A7C5IXQ0</accession>
<gene>
    <name evidence="1" type="ORF">ENJ98_00685</name>
</gene>
<organism evidence="1">
    <name type="scientific">Thiolapillus brandeum</name>
    <dbReference type="NCBI Taxonomy" id="1076588"/>
    <lineage>
        <taxon>Bacteria</taxon>
        <taxon>Pseudomonadati</taxon>
        <taxon>Pseudomonadota</taxon>
        <taxon>Gammaproteobacteria</taxon>
        <taxon>Chromatiales</taxon>
        <taxon>Sedimenticolaceae</taxon>
        <taxon>Thiolapillus</taxon>
    </lineage>
</organism>
<reference evidence="1" key="1">
    <citation type="journal article" date="2020" name="mSystems">
        <title>Genome- and Community-Level Interaction Insights into Carbon Utilization and Element Cycling Functions of Hydrothermarchaeota in Hydrothermal Sediment.</title>
        <authorList>
            <person name="Zhou Z."/>
            <person name="Liu Y."/>
            <person name="Xu W."/>
            <person name="Pan J."/>
            <person name="Luo Z.H."/>
            <person name="Li M."/>
        </authorList>
    </citation>
    <scope>NUCLEOTIDE SEQUENCE [LARGE SCALE GENOMIC DNA]</scope>
    <source>
        <strain evidence="1">HyVt-535</strain>
    </source>
</reference>
<dbReference type="AlphaFoldDB" id="A0A7C5IXQ0"/>
<comment type="caution">
    <text evidence="1">The sequence shown here is derived from an EMBL/GenBank/DDBJ whole genome shotgun (WGS) entry which is preliminary data.</text>
</comment>
<sequence>MADDPHQPLSVEEAKARLQAVAAEATPAAWVRENPWDAVALAFAAGLLAGLDPEARRPMATALAQFLSQELAGAAKSIADDP</sequence>
<evidence type="ECO:0000313" key="1">
    <source>
        <dbReference type="EMBL" id="HHH12732.1"/>
    </source>
</evidence>
<proteinExistence type="predicted"/>
<dbReference type="EMBL" id="DROM01000044">
    <property type="protein sequence ID" value="HHH12732.1"/>
    <property type="molecule type" value="Genomic_DNA"/>
</dbReference>
<dbReference type="Proteomes" id="UP000886100">
    <property type="component" value="Unassembled WGS sequence"/>
</dbReference>